<comment type="caution">
    <text evidence="1">The sequence shown here is derived from an EMBL/GenBank/DDBJ whole genome shotgun (WGS) entry which is preliminary data.</text>
</comment>
<evidence type="ECO:0000313" key="2">
    <source>
        <dbReference type="Proteomes" id="UP000634476"/>
    </source>
</evidence>
<dbReference type="RefSeq" id="WP_203880374.1">
    <property type="nucleotide sequence ID" value="NZ_BOOK01000110.1"/>
</dbReference>
<evidence type="ECO:0000313" key="1">
    <source>
        <dbReference type="EMBL" id="GII06165.1"/>
    </source>
</evidence>
<sequence length="113" mass="12031">MSAQPAGAGDWHAAWSAALDSLEMDVTAAEELLAGDHRDRELRLTDAWSPPENLGPLPLDLRPRADAILARQLATAQAIAMAMIGNRRQAAMLARVESGNDGGQRPVYVNCAA</sequence>
<dbReference type="EMBL" id="BOOK01000110">
    <property type="protein sequence ID" value="GII06165.1"/>
    <property type="molecule type" value="Genomic_DNA"/>
</dbReference>
<keyword evidence="2" id="KW-1185">Reference proteome</keyword>
<dbReference type="AlphaFoldDB" id="A0A8J3T8B4"/>
<gene>
    <name evidence="1" type="ORF">Pta02_81730</name>
</gene>
<protein>
    <submittedName>
        <fullName evidence="1">Uncharacterized protein</fullName>
    </submittedName>
</protein>
<proteinExistence type="predicted"/>
<accession>A0A8J3T8B4</accession>
<name>A0A8J3T8B4_9ACTN</name>
<dbReference type="Proteomes" id="UP000634476">
    <property type="component" value="Unassembled WGS sequence"/>
</dbReference>
<organism evidence="1 2">
    <name type="scientific">Planobispora takensis</name>
    <dbReference type="NCBI Taxonomy" id="1367882"/>
    <lineage>
        <taxon>Bacteria</taxon>
        <taxon>Bacillati</taxon>
        <taxon>Actinomycetota</taxon>
        <taxon>Actinomycetes</taxon>
        <taxon>Streptosporangiales</taxon>
        <taxon>Streptosporangiaceae</taxon>
        <taxon>Planobispora</taxon>
    </lineage>
</organism>
<reference evidence="1" key="1">
    <citation type="submission" date="2021-01" db="EMBL/GenBank/DDBJ databases">
        <title>Whole genome shotgun sequence of Planobispora takensis NBRC 109077.</title>
        <authorList>
            <person name="Komaki H."/>
            <person name="Tamura T."/>
        </authorList>
    </citation>
    <scope>NUCLEOTIDE SEQUENCE</scope>
    <source>
        <strain evidence="1">NBRC 109077</strain>
    </source>
</reference>